<dbReference type="Gene3D" id="1.10.238.10">
    <property type="entry name" value="EF-hand"/>
    <property type="match status" value="2"/>
</dbReference>
<dbReference type="Pfam" id="PF13202">
    <property type="entry name" value="EF-hand_5"/>
    <property type="match status" value="1"/>
</dbReference>
<dbReference type="SMART" id="SM00054">
    <property type="entry name" value="EFh"/>
    <property type="match status" value="2"/>
</dbReference>
<evidence type="ECO:0000256" key="1">
    <source>
        <dbReference type="ARBA" id="ARBA00022837"/>
    </source>
</evidence>
<dbReference type="PROSITE" id="PS00018">
    <property type="entry name" value="EF_HAND_1"/>
    <property type="match status" value="1"/>
</dbReference>
<gene>
    <name evidence="3" type="ORF">SS50377_14971</name>
    <name evidence="4" type="ORF">SS50377_25408</name>
</gene>
<sequence length="144" mass="16383">MIQNLPIYHSIFDEIDTDKSGEVDLVELRCALNQLNINMGDSTLNQLVSIVNVSDKPSMNRQEFVHFLYIFENADPKNIPQILFLAADSDFSGNIDVEELFFIIKKLDGSVQKDDIKFAMDKLATNGQMNYDTFSKIVSKLVEK</sequence>
<dbReference type="EMBL" id="AUWU02000005">
    <property type="protein sequence ID" value="KAH0573288.1"/>
    <property type="molecule type" value="Genomic_DNA"/>
</dbReference>
<dbReference type="AlphaFoldDB" id="V6LKR3"/>
<keyword evidence="5" id="KW-1185">Reference proteome</keyword>
<dbReference type="GO" id="GO:0005509">
    <property type="term" value="F:calcium ion binding"/>
    <property type="evidence" value="ECO:0007669"/>
    <property type="project" value="InterPro"/>
</dbReference>
<evidence type="ECO:0000259" key="2">
    <source>
        <dbReference type="PROSITE" id="PS50222"/>
    </source>
</evidence>
<dbReference type="InterPro" id="IPR011992">
    <property type="entry name" value="EF-hand-dom_pair"/>
</dbReference>
<evidence type="ECO:0000313" key="3">
    <source>
        <dbReference type="EMBL" id="EST44953.1"/>
    </source>
</evidence>
<evidence type="ECO:0000313" key="4">
    <source>
        <dbReference type="EMBL" id="KAH0573288.1"/>
    </source>
</evidence>
<dbReference type="PROSITE" id="PS50222">
    <property type="entry name" value="EF_HAND_2"/>
    <property type="match status" value="1"/>
</dbReference>
<dbReference type="OrthoDB" id="25852at2759"/>
<dbReference type="SUPFAM" id="SSF47473">
    <property type="entry name" value="EF-hand"/>
    <property type="match status" value="1"/>
</dbReference>
<dbReference type="EMBL" id="KI546101">
    <property type="protein sequence ID" value="EST44953.1"/>
    <property type="molecule type" value="Genomic_DNA"/>
</dbReference>
<keyword evidence="1" id="KW-0106">Calcium</keyword>
<accession>V6LKR3</accession>
<dbReference type="Pfam" id="PF13405">
    <property type="entry name" value="EF-hand_6"/>
    <property type="match status" value="1"/>
</dbReference>
<proteinExistence type="predicted"/>
<dbReference type="InterPro" id="IPR018247">
    <property type="entry name" value="EF_Hand_1_Ca_BS"/>
</dbReference>
<organism evidence="3">
    <name type="scientific">Spironucleus salmonicida</name>
    <dbReference type="NCBI Taxonomy" id="348837"/>
    <lineage>
        <taxon>Eukaryota</taxon>
        <taxon>Metamonada</taxon>
        <taxon>Diplomonadida</taxon>
        <taxon>Hexamitidae</taxon>
        <taxon>Hexamitinae</taxon>
        <taxon>Spironucleus</taxon>
    </lineage>
</organism>
<reference evidence="4" key="2">
    <citation type="submission" date="2020-12" db="EMBL/GenBank/DDBJ databases">
        <title>New Spironucleus salmonicida genome in near-complete chromosomes.</title>
        <authorList>
            <person name="Xu F."/>
            <person name="Kurt Z."/>
            <person name="Jimenez-Gonzalez A."/>
            <person name="Astvaldsson A."/>
            <person name="Andersson J.O."/>
            <person name="Svard S.G."/>
        </authorList>
    </citation>
    <scope>NUCLEOTIDE SEQUENCE</scope>
    <source>
        <strain evidence="4">ATCC 50377</strain>
    </source>
</reference>
<dbReference type="InterPro" id="IPR002048">
    <property type="entry name" value="EF_hand_dom"/>
</dbReference>
<evidence type="ECO:0000313" key="5">
    <source>
        <dbReference type="Proteomes" id="UP000018208"/>
    </source>
</evidence>
<name>V6LKR3_9EUKA</name>
<feature type="domain" description="EF-hand" evidence="2">
    <location>
        <begin position="3"/>
        <end position="38"/>
    </location>
</feature>
<reference evidence="3 4" key="1">
    <citation type="journal article" date="2014" name="PLoS Genet.">
        <title>The Genome of Spironucleus salmonicida Highlights a Fish Pathogen Adapted to Fluctuating Environments.</title>
        <authorList>
            <person name="Xu F."/>
            <person name="Jerlstrom-Hultqvist J."/>
            <person name="Einarsson E."/>
            <person name="Astvaldsson A."/>
            <person name="Svard S.G."/>
            <person name="Andersson J.O."/>
        </authorList>
    </citation>
    <scope>NUCLEOTIDE SEQUENCE</scope>
    <source>
        <strain evidence="4">ATCC 50377</strain>
    </source>
</reference>
<dbReference type="Proteomes" id="UP000018208">
    <property type="component" value="Unassembled WGS sequence"/>
</dbReference>
<dbReference type="VEuPathDB" id="GiardiaDB:SS50377_25408"/>
<protein>
    <submittedName>
        <fullName evidence="3">EF hand domain-containing protein</fullName>
    </submittedName>
</protein>